<keyword evidence="2" id="KW-1185">Reference proteome</keyword>
<dbReference type="EMBL" id="RPFW01000002">
    <property type="protein sequence ID" value="TVZ05840.1"/>
    <property type="molecule type" value="Genomic_DNA"/>
</dbReference>
<evidence type="ECO:0000313" key="1">
    <source>
        <dbReference type="EMBL" id="TVZ05840.1"/>
    </source>
</evidence>
<evidence type="ECO:0000313" key="2">
    <source>
        <dbReference type="Proteomes" id="UP000460272"/>
    </source>
</evidence>
<dbReference type="OrthoDB" id="5194609at2"/>
<sequence>MQDIASMLAADGYNLAVEELGHRVALTVSPGPEACEDCLVPKDVFRGIAAHQLGIEGDLIDITYPADLPGYQGSTH</sequence>
<name>A0A6P2C3U7_9ACTN</name>
<accession>A0A6P2C3U7</accession>
<organism evidence="1 2">
    <name type="scientific">Trebonia kvetii</name>
    <dbReference type="NCBI Taxonomy" id="2480626"/>
    <lineage>
        <taxon>Bacteria</taxon>
        <taxon>Bacillati</taxon>
        <taxon>Actinomycetota</taxon>
        <taxon>Actinomycetes</taxon>
        <taxon>Streptosporangiales</taxon>
        <taxon>Treboniaceae</taxon>
        <taxon>Trebonia</taxon>
    </lineage>
</organism>
<gene>
    <name evidence="1" type="ORF">EAS64_12385</name>
</gene>
<dbReference type="Proteomes" id="UP000460272">
    <property type="component" value="Unassembled WGS sequence"/>
</dbReference>
<evidence type="ECO:0008006" key="3">
    <source>
        <dbReference type="Google" id="ProtNLM"/>
    </source>
</evidence>
<proteinExistence type="predicted"/>
<protein>
    <recommendedName>
        <fullName evidence="3">NifU family protein</fullName>
    </recommendedName>
</protein>
<reference evidence="1 2" key="1">
    <citation type="submission" date="2018-11" db="EMBL/GenBank/DDBJ databases">
        <title>Trebonia kvetii gen.nov., sp.nov., a novel acidophilic actinobacterium, and proposal of the new actinobacterial family Treboniaceae fam. nov.</title>
        <authorList>
            <person name="Rapoport D."/>
            <person name="Sagova-Mareckova M."/>
            <person name="Sedlacek I."/>
            <person name="Provaznik J."/>
            <person name="Kralova S."/>
            <person name="Pavlinic D."/>
            <person name="Benes V."/>
            <person name="Kopecky J."/>
        </authorList>
    </citation>
    <scope>NUCLEOTIDE SEQUENCE [LARGE SCALE GENOMIC DNA]</scope>
    <source>
        <strain evidence="1 2">15Tr583</strain>
    </source>
</reference>
<comment type="caution">
    <text evidence="1">The sequence shown here is derived from an EMBL/GenBank/DDBJ whole genome shotgun (WGS) entry which is preliminary data.</text>
</comment>
<dbReference type="AlphaFoldDB" id="A0A6P2C3U7"/>